<dbReference type="RefSeq" id="WP_083381633.1">
    <property type="nucleotide sequence ID" value="NZ_FNYK01000042.1"/>
</dbReference>
<comment type="function">
    <text evidence="5">Responsible for synthesis of pseudouridine from uracil.</text>
</comment>
<keyword evidence="4" id="KW-0694">RNA-binding</keyword>
<reference evidence="8" key="1">
    <citation type="submission" date="2016-10" db="EMBL/GenBank/DDBJ databases">
        <authorList>
            <person name="Varghese N."/>
        </authorList>
    </citation>
    <scope>NUCLEOTIDE SEQUENCE [LARGE SCALE GENOMIC DNA]</scope>
    <source>
        <strain evidence="8">DSM 20406</strain>
    </source>
</reference>
<evidence type="ECO:0000313" key="7">
    <source>
        <dbReference type="EMBL" id="SEI98928.1"/>
    </source>
</evidence>
<organism evidence="7 8">
    <name type="scientific">Sharpea azabuensis</name>
    <dbReference type="NCBI Taxonomy" id="322505"/>
    <lineage>
        <taxon>Bacteria</taxon>
        <taxon>Bacillati</taxon>
        <taxon>Bacillota</taxon>
        <taxon>Erysipelotrichia</taxon>
        <taxon>Erysipelotrichales</taxon>
        <taxon>Coprobacillaceae</taxon>
        <taxon>Sharpea</taxon>
    </lineage>
</organism>
<evidence type="ECO:0000256" key="1">
    <source>
        <dbReference type="ARBA" id="ARBA00000073"/>
    </source>
</evidence>
<dbReference type="PROSITE" id="PS50889">
    <property type="entry name" value="S4"/>
    <property type="match status" value="1"/>
</dbReference>
<protein>
    <recommendedName>
        <fullName evidence="5">Pseudouridine synthase</fullName>
        <ecNumber evidence="5">5.4.99.-</ecNumber>
    </recommendedName>
</protein>
<accession>A0A1H6V2Z1</accession>
<dbReference type="PANTHER" id="PTHR21600:SF35">
    <property type="entry name" value="PSEUDOURIDINE SYNTHASE"/>
    <property type="match status" value="1"/>
</dbReference>
<dbReference type="EMBL" id="FNYK01000042">
    <property type="protein sequence ID" value="SEI98928.1"/>
    <property type="molecule type" value="Genomic_DNA"/>
</dbReference>
<dbReference type="OrthoDB" id="9807829at2"/>
<comment type="similarity">
    <text evidence="2 5">Belongs to the pseudouridine synthase RluA family.</text>
</comment>
<dbReference type="GO" id="GO:0003723">
    <property type="term" value="F:RNA binding"/>
    <property type="evidence" value="ECO:0007669"/>
    <property type="project" value="UniProtKB-KW"/>
</dbReference>
<dbReference type="eggNOG" id="COG0564">
    <property type="taxonomic scope" value="Bacteria"/>
</dbReference>
<dbReference type="PANTHER" id="PTHR21600">
    <property type="entry name" value="MITOCHONDRIAL RNA PSEUDOURIDINE SYNTHASE"/>
    <property type="match status" value="1"/>
</dbReference>
<dbReference type="InterPro" id="IPR020103">
    <property type="entry name" value="PsdUridine_synth_cat_dom_sf"/>
</dbReference>
<evidence type="ECO:0000256" key="3">
    <source>
        <dbReference type="PIRSR" id="PIRSR606225-1"/>
    </source>
</evidence>
<proteinExistence type="inferred from homology"/>
<dbReference type="Pfam" id="PF00849">
    <property type="entry name" value="PseudoU_synth_2"/>
    <property type="match status" value="1"/>
</dbReference>
<keyword evidence="8" id="KW-1185">Reference proteome</keyword>
<dbReference type="Gene3D" id="3.30.2350.10">
    <property type="entry name" value="Pseudouridine synthase"/>
    <property type="match status" value="1"/>
</dbReference>
<evidence type="ECO:0000256" key="5">
    <source>
        <dbReference type="RuleBase" id="RU362028"/>
    </source>
</evidence>
<dbReference type="GO" id="GO:0009982">
    <property type="term" value="F:pseudouridine synthase activity"/>
    <property type="evidence" value="ECO:0007669"/>
    <property type="project" value="InterPro"/>
</dbReference>
<evidence type="ECO:0000256" key="4">
    <source>
        <dbReference type="PROSITE-ProRule" id="PRU00182"/>
    </source>
</evidence>
<name>A0A1H6V2Z1_9FIRM</name>
<dbReference type="InterPro" id="IPR006225">
    <property type="entry name" value="PsdUridine_synth_RluC/D"/>
</dbReference>
<dbReference type="GO" id="GO:0000455">
    <property type="term" value="P:enzyme-directed rRNA pseudouridine synthesis"/>
    <property type="evidence" value="ECO:0007669"/>
    <property type="project" value="TreeGrafter"/>
</dbReference>
<dbReference type="CDD" id="cd02869">
    <property type="entry name" value="PseudoU_synth_RluA_like"/>
    <property type="match status" value="1"/>
</dbReference>
<sequence>MQLDFIANKEDANNRLDLFFLKRGISKKLLKDSKYYGLLLVNGVRKTVRYIVEEGDAISIVFPQEESNIVPIDMPLDIVYEDDYLMIINKPAHIACIPNRKYYTTSLANGIQYYFNQKGIPSTVHMVNRLDKETQGYMMIAKYRYIHDCFARDIKAVKRVYHALVEGNPGSGIVNKPIGHAQGHATKRVIDENGAYAITHYRTIATFEKTSLVECTLETGRTHQIRIHMASLGHPLVGDPLYNEKSAGEFYLDSVAIRFEHPMTHQYMSFYKEDARR</sequence>
<evidence type="ECO:0000259" key="6">
    <source>
        <dbReference type="Pfam" id="PF00849"/>
    </source>
</evidence>
<dbReference type="AlphaFoldDB" id="A0A1H6V2Z1"/>
<feature type="active site" evidence="3">
    <location>
        <position position="131"/>
    </location>
</feature>
<dbReference type="Proteomes" id="UP000183028">
    <property type="component" value="Unassembled WGS sequence"/>
</dbReference>
<evidence type="ECO:0000313" key="8">
    <source>
        <dbReference type="Proteomes" id="UP000183028"/>
    </source>
</evidence>
<dbReference type="CDD" id="cd00165">
    <property type="entry name" value="S4"/>
    <property type="match status" value="1"/>
</dbReference>
<dbReference type="EC" id="5.4.99.-" evidence="5"/>
<comment type="catalytic activity">
    <reaction evidence="1 5">
        <text>a uridine in RNA = a pseudouridine in RNA</text>
        <dbReference type="Rhea" id="RHEA:48348"/>
        <dbReference type="Rhea" id="RHEA-COMP:12068"/>
        <dbReference type="Rhea" id="RHEA-COMP:12069"/>
        <dbReference type="ChEBI" id="CHEBI:65314"/>
        <dbReference type="ChEBI" id="CHEBI:65315"/>
    </reaction>
</comment>
<dbReference type="SUPFAM" id="SSF55120">
    <property type="entry name" value="Pseudouridine synthase"/>
    <property type="match status" value="1"/>
</dbReference>
<dbReference type="NCBIfam" id="TIGR00005">
    <property type="entry name" value="rluA_subfam"/>
    <property type="match status" value="1"/>
</dbReference>
<evidence type="ECO:0000256" key="2">
    <source>
        <dbReference type="ARBA" id="ARBA00010876"/>
    </source>
</evidence>
<dbReference type="InterPro" id="IPR050188">
    <property type="entry name" value="RluA_PseudoU_synthase"/>
</dbReference>
<feature type="domain" description="Pseudouridine synthase RsuA/RluA-like" evidence="6">
    <location>
        <begin position="85"/>
        <end position="231"/>
    </location>
</feature>
<dbReference type="STRING" id="322505.SAMN04487836_13124"/>
<dbReference type="GO" id="GO:0140098">
    <property type="term" value="F:catalytic activity, acting on RNA"/>
    <property type="evidence" value="ECO:0007669"/>
    <property type="project" value="UniProtKB-ARBA"/>
</dbReference>
<keyword evidence="5" id="KW-0413">Isomerase</keyword>
<dbReference type="InterPro" id="IPR006145">
    <property type="entry name" value="PsdUridine_synth_RsuA/RluA"/>
</dbReference>
<gene>
    <name evidence="7" type="ORF">SAMN04487834_10424</name>
</gene>